<dbReference type="GO" id="GO:0008703">
    <property type="term" value="F:5-amino-6-(5-phosphoribosylamino)uracil reductase activity"/>
    <property type="evidence" value="ECO:0007669"/>
    <property type="project" value="UniProtKB-EC"/>
</dbReference>
<keyword evidence="7 14" id="KW-0479">Metal-binding</keyword>
<evidence type="ECO:0000256" key="4">
    <source>
        <dbReference type="ARBA" id="ARBA00005259"/>
    </source>
</evidence>
<evidence type="ECO:0000256" key="3">
    <source>
        <dbReference type="ARBA" id="ARBA00004910"/>
    </source>
</evidence>
<keyword evidence="6 14" id="KW-0686">Riboflavin biosynthesis</keyword>
<evidence type="ECO:0000256" key="15">
    <source>
        <dbReference type="PIRSR" id="PIRSR006769-1"/>
    </source>
</evidence>
<dbReference type="SUPFAM" id="SSF53927">
    <property type="entry name" value="Cytidine deaminase-like"/>
    <property type="match status" value="1"/>
</dbReference>
<feature type="binding site" evidence="16">
    <location>
        <position position="226"/>
    </location>
    <ligand>
        <name>substrate</name>
    </ligand>
</feature>
<dbReference type="EC" id="3.5.4.26" evidence="14"/>
<dbReference type="InterPro" id="IPR002734">
    <property type="entry name" value="RibDG_C"/>
</dbReference>
<dbReference type="GO" id="GO:0008270">
    <property type="term" value="F:zinc ion binding"/>
    <property type="evidence" value="ECO:0007669"/>
    <property type="project" value="InterPro"/>
</dbReference>
<feature type="binding site" evidence="17">
    <location>
        <position position="95"/>
    </location>
    <ligand>
        <name>Zn(2+)</name>
        <dbReference type="ChEBI" id="CHEBI:29105"/>
        <note>catalytic</note>
    </ligand>
</feature>
<name>A0A975M7E6_9MICC</name>
<dbReference type="Proteomes" id="UP000676885">
    <property type="component" value="Chromosome"/>
</dbReference>
<evidence type="ECO:0000256" key="18">
    <source>
        <dbReference type="SAM" id="MobiDB-lite"/>
    </source>
</evidence>
<sequence>MGGATSDSGALAGWGPGPVSEAEAMGMALELARRGVRGANPLVGAVILDPAGQVLAHGYHRGAGTPHAEADALAAAAAAGTDVSGATMVVTLEPCNHTGRTGPCSQAILAAGISRVVYAAADSNAEAAGGAAALAAAGVDAEGGLLAAESAELNHRWALAMAGRRPFVTVKTAQTLDGRTAAEDGTSQWITGSAARTDGHGIRSRADAVVVGTGTVLADDPQLTARDELGGAARRQPLRVVVGHRPVPDNAAIRGTDGRFLQLDSHDPEVICRDLYGRGVRHLMVEGGAQVASAFLRAGLADELVAYVAPVLLGAGTSAVGDLGVQTLADASRWRWDVTDGGPARLVGQDLRLRLEPVPETGATPAEHHLGSGPPRMNTDELNPPRTEH</sequence>
<dbReference type="SUPFAM" id="SSF53597">
    <property type="entry name" value="Dihydrofolate reductase-like"/>
    <property type="match status" value="1"/>
</dbReference>
<evidence type="ECO:0000256" key="11">
    <source>
        <dbReference type="ARBA" id="ARBA00023268"/>
    </source>
</evidence>
<evidence type="ECO:0000256" key="16">
    <source>
        <dbReference type="PIRSR" id="PIRSR006769-2"/>
    </source>
</evidence>
<feature type="binding site" evidence="16">
    <location>
        <position position="286"/>
    </location>
    <ligand>
        <name>substrate</name>
    </ligand>
</feature>
<feature type="binding site" evidence="17">
    <location>
        <position position="104"/>
    </location>
    <ligand>
        <name>Zn(2+)</name>
        <dbReference type="ChEBI" id="CHEBI:29105"/>
        <note>catalytic</note>
    </ligand>
</feature>
<dbReference type="InterPro" id="IPR004794">
    <property type="entry name" value="Eubact_RibD"/>
</dbReference>
<feature type="binding site" evidence="17">
    <location>
        <position position="67"/>
    </location>
    <ligand>
        <name>Zn(2+)</name>
        <dbReference type="ChEBI" id="CHEBI:29105"/>
        <note>catalytic</note>
    </ligand>
</feature>
<dbReference type="Pfam" id="PF00383">
    <property type="entry name" value="dCMP_cyt_deam_1"/>
    <property type="match status" value="1"/>
</dbReference>
<evidence type="ECO:0000256" key="10">
    <source>
        <dbReference type="ARBA" id="ARBA00023002"/>
    </source>
</evidence>
<reference evidence="20 21" key="1">
    <citation type="submission" date="2021-05" db="EMBL/GenBank/DDBJ databases">
        <title>Novel species in genus Arthrobacter.</title>
        <authorList>
            <person name="Zhang G."/>
        </authorList>
    </citation>
    <scope>NUCLEOTIDE SEQUENCE [LARGE SCALE GENOMIC DNA]</scope>
    <source>
        <strain evidence="21">zg-ZUI227</strain>
    </source>
</reference>
<feature type="binding site" evidence="16">
    <location>
        <position position="219"/>
    </location>
    <ligand>
        <name>NADP(+)</name>
        <dbReference type="ChEBI" id="CHEBI:58349"/>
    </ligand>
</feature>
<keyword evidence="8 14" id="KW-0862">Zinc</keyword>
<evidence type="ECO:0000256" key="6">
    <source>
        <dbReference type="ARBA" id="ARBA00022619"/>
    </source>
</evidence>
<evidence type="ECO:0000313" key="20">
    <source>
        <dbReference type="EMBL" id="QWC11348.1"/>
    </source>
</evidence>
<evidence type="ECO:0000256" key="14">
    <source>
        <dbReference type="PIRNR" id="PIRNR006769"/>
    </source>
</evidence>
<feature type="binding site" evidence="16">
    <location>
        <position position="189"/>
    </location>
    <ligand>
        <name>NADP(+)</name>
        <dbReference type="ChEBI" id="CHEBI:58349"/>
    </ligand>
</feature>
<dbReference type="PIRSF" id="PIRSF006769">
    <property type="entry name" value="RibD"/>
    <property type="match status" value="1"/>
</dbReference>
<comment type="similarity">
    <text evidence="5 14">In the C-terminal section; belongs to the HTP reductase family.</text>
</comment>
<feature type="domain" description="CMP/dCMP-type deaminase" evidence="19">
    <location>
        <begin position="19"/>
        <end position="132"/>
    </location>
</feature>
<protein>
    <recommendedName>
        <fullName evidence="14">Riboflavin biosynthesis protein RibD</fullName>
    </recommendedName>
    <domain>
        <recommendedName>
            <fullName evidence="14">Diaminohydroxyphosphoribosylaminopyrimidine deaminase</fullName>
            <shortName evidence="14">DRAP deaminase</shortName>
            <ecNumber evidence="14">3.5.4.26</ecNumber>
        </recommendedName>
        <alternativeName>
            <fullName evidence="14">Riboflavin-specific deaminase</fullName>
        </alternativeName>
    </domain>
    <domain>
        <recommendedName>
            <fullName evidence="14">5-amino-6-(5-phosphoribosylamino)uracil reductase</fullName>
            <ecNumber evidence="14">1.1.1.193</ecNumber>
        </recommendedName>
        <alternativeName>
            <fullName evidence="14">HTP reductase</fullName>
        </alternativeName>
    </domain>
</protein>
<dbReference type="EC" id="1.1.1.193" evidence="14"/>
<evidence type="ECO:0000256" key="1">
    <source>
        <dbReference type="ARBA" id="ARBA00002151"/>
    </source>
</evidence>
<comment type="pathway">
    <text evidence="2 14">Cofactor biosynthesis; riboflavin biosynthesis; 5-amino-6-(D-ribitylamino)uracil from GTP: step 2/4.</text>
</comment>
<feature type="binding site" evidence="16">
    <location>
        <position position="215"/>
    </location>
    <ligand>
        <name>NADP(+)</name>
        <dbReference type="ChEBI" id="CHEBI:58349"/>
    </ligand>
</feature>
<comment type="similarity">
    <text evidence="4 14">In the N-terminal section; belongs to the cytidine and deoxycytidylate deaminase family.</text>
</comment>
<dbReference type="InterPro" id="IPR016193">
    <property type="entry name" value="Cytidine_deaminase-like"/>
</dbReference>
<evidence type="ECO:0000313" key="21">
    <source>
        <dbReference type="Proteomes" id="UP000676885"/>
    </source>
</evidence>
<gene>
    <name evidence="20" type="primary">ribD</name>
    <name evidence="20" type="ORF">KKR91_07295</name>
</gene>
<keyword evidence="9 14" id="KW-0521">NADP</keyword>
<dbReference type="Pfam" id="PF01872">
    <property type="entry name" value="RibD_C"/>
    <property type="match status" value="1"/>
</dbReference>
<dbReference type="RefSeq" id="WP_210231024.1">
    <property type="nucleotide sequence ID" value="NZ_CP076022.1"/>
</dbReference>
<feature type="binding site" evidence="16">
    <location>
        <position position="223"/>
    </location>
    <ligand>
        <name>substrate</name>
    </ligand>
</feature>
<dbReference type="InterPro" id="IPR050765">
    <property type="entry name" value="Riboflavin_Biosynth_HTPR"/>
</dbReference>
<dbReference type="InterPro" id="IPR024072">
    <property type="entry name" value="DHFR-like_dom_sf"/>
</dbReference>
<dbReference type="InterPro" id="IPR016192">
    <property type="entry name" value="APOBEC/CMP_deaminase_Zn-bd"/>
</dbReference>
<evidence type="ECO:0000256" key="8">
    <source>
        <dbReference type="ARBA" id="ARBA00022833"/>
    </source>
</evidence>
<feature type="binding site" evidence="16">
    <location>
        <begin position="288"/>
        <end position="294"/>
    </location>
    <ligand>
        <name>NADP(+)</name>
        <dbReference type="ChEBI" id="CHEBI:58349"/>
    </ligand>
</feature>
<keyword evidence="21" id="KW-1185">Reference proteome</keyword>
<dbReference type="EMBL" id="CP076022">
    <property type="protein sequence ID" value="QWC11348.1"/>
    <property type="molecule type" value="Genomic_DNA"/>
</dbReference>
<evidence type="ECO:0000259" key="19">
    <source>
        <dbReference type="PROSITE" id="PS51747"/>
    </source>
</evidence>
<dbReference type="InterPro" id="IPR002125">
    <property type="entry name" value="CMP_dCMP_dom"/>
</dbReference>
<evidence type="ECO:0000256" key="7">
    <source>
        <dbReference type="ARBA" id="ARBA00022723"/>
    </source>
</evidence>
<keyword evidence="14 20" id="KW-0378">Hydrolase</keyword>
<comment type="catalytic activity">
    <reaction evidence="13 14">
        <text>2,5-diamino-6-hydroxy-4-(5-phosphoribosylamino)-pyrimidine + H2O + H(+) = 5-amino-6-(5-phospho-D-ribosylamino)uracil + NH4(+)</text>
        <dbReference type="Rhea" id="RHEA:21868"/>
        <dbReference type="ChEBI" id="CHEBI:15377"/>
        <dbReference type="ChEBI" id="CHEBI:15378"/>
        <dbReference type="ChEBI" id="CHEBI:28938"/>
        <dbReference type="ChEBI" id="CHEBI:58453"/>
        <dbReference type="ChEBI" id="CHEBI:58614"/>
        <dbReference type="EC" id="3.5.4.26"/>
    </reaction>
</comment>
<feature type="binding site" evidence="16">
    <location>
        <position position="187"/>
    </location>
    <ligand>
        <name>substrate</name>
    </ligand>
</feature>
<proteinExistence type="inferred from homology"/>
<organism evidence="20 21">
    <name type="scientific">Arthrobacter jiangjiafuii</name>
    <dbReference type="NCBI Taxonomy" id="2817475"/>
    <lineage>
        <taxon>Bacteria</taxon>
        <taxon>Bacillati</taxon>
        <taxon>Actinomycetota</taxon>
        <taxon>Actinomycetes</taxon>
        <taxon>Micrococcales</taxon>
        <taxon>Micrococcaceae</taxon>
        <taxon>Arthrobacter</taxon>
    </lineage>
</organism>
<feature type="region of interest" description="Disordered" evidence="18">
    <location>
        <begin position="361"/>
        <end position="389"/>
    </location>
</feature>
<evidence type="ECO:0000256" key="17">
    <source>
        <dbReference type="PIRSR" id="PIRSR006769-3"/>
    </source>
</evidence>
<feature type="active site" description="Proton donor" evidence="15">
    <location>
        <position position="69"/>
    </location>
</feature>
<dbReference type="PROSITE" id="PS51747">
    <property type="entry name" value="CYT_DCMP_DEAMINASES_2"/>
    <property type="match status" value="1"/>
</dbReference>
<evidence type="ECO:0000256" key="5">
    <source>
        <dbReference type="ARBA" id="ARBA00007417"/>
    </source>
</evidence>
<evidence type="ECO:0000256" key="9">
    <source>
        <dbReference type="ARBA" id="ARBA00022857"/>
    </source>
</evidence>
<dbReference type="GO" id="GO:0009231">
    <property type="term" value="P:riboflavin biosynthetic process"/>
    <property type="evidence" value="ECO:0007669"/>
    <property type="project" value="UniProtKB-KW"/>
</dbReference>
<dbReference type="PANTHER" id="PTHR38011">
    <property type="entry name" value="DIHYDROFOLATE REDUCTASE FAMILY PROTEIN (AFU_ORTHOLOGUE AFUA_8G06820)"/>
    <property type="match status" value="1"/>
</dbReference>
<keyword evidence="10 14" id="KW-0560">Oxidoreductase</keyword>
<dbReference type="KEGG" id="ajg:KKR91_07295"/>
<feature type="binding site" evidence="16">
    <location>
        <position position="173"/>
    </location>
    <ligand>
        <name>NADP(+)</name>
        <dbReference type="ChEBI" id="CHEBI:58349"/>
    </ligand>
</feature>
<accession>A0A975M7E6</accession>
<dbReference type="PANTHER" id="PTHR38011:SF7">
    <property type="entry name" value="2,5-DIAMINO-6-RIBOSYLAMINO-4(3H)-PYRIMIDINONE 5'-PHOSPHATE REDUCTASE"/>
    <property type="match status" value="1"/>
</dbReference>
<dbReference type="NCBIfam" id="TIGR00326">
    <property type="entry name" value="eubact_ribD"/>
    <property type="match status" value="1"/>
</dbReference>
<evidence type="ECO:0000256" key="13">
    <source>
        <dbReference type="ARBA" id="ARBA00049886"/>
    </source>
</evidence>
<dbReference type="Gene3D" id="3.40.430.10">
    <property type="entry name" value="Dihydrofolate Reductase, subunit A"/>
    <property type="match status" value="2"/>
</dbReference>
<dbReference type="GO" id="GO:0008835">
    <property type="term" value="F:diaminohydroxyphosphoribosylaminopyrimidine deaminase activity"/>
    <property type="evidence" value="ECO:0007669"/>
    <property type="project" value="UniProtKB-EC"/>
</dbReference>
<dbReference type="Gene3D" id="3.40.140.10">
    <property type="entry name" value="Cytidine Deaminase, domain 2"/>
    <property type="match status" value="1"/>
</dbReference>
<dbReference type="PROSITE" id="PS00903">
    <property type="entry name" value="CYT_DCMP_DEAMINASES_1"/>
    <property type="match status" value="1"/>
</dbReference>
<evidence type="ECO:0000256" key="2">
    <source>
        <dbReference type="ARBA" id="ARBA00004882"/>
    </source>
</evidence>
<keyword evidence="11" id="KW-0511">Multifunctional enzyme</keyword>
<comment type="pathway">
    <text evidence="3 14">Cofactor biosynthesis; riboflavin biosynthesis; 5-amino-6-(D-ribitylamino)uracil from GTP: step 3/4.</text>
</comment>
<dbReference type="AlphaFoldDB" id="A0A975M7E6"/>
<comment type="catalytic activity">
    <reaction evidence="12 14">
        <text>5-amino-6-(5-phospho-D-ribitylamino)uracil + NADP(+) = 5-amino-6-(5-phospho-D-ribosylamino)uracil + NADPH + H(+)</text>
        <dbReference type="Rhea" id="RHEA:17845"/>
        <dbReference type="ChEBI" id="CHEBI:15378"/>
        <dbReference type="ChEBI" id="CHEBI:57783"/>
        <dbReference type="ChEBI" id="CHEBI:58349"/>
        <dbReference type="ChEBI" id="CHEBI:58421"/>
        <dbReference type="ChEBI" id="CHEBI:58453"/>
        <dbReference type="EC" id="1.1.1.193"/>
    </reaction>
</comment>
<evidence type="ECO:0000256" key="12">
    <source>
        <dbReference type="ARBA" id="ARBA00049861"/>
    </source>
</evidence>
<feature type="binding site" evidence="16">
    <location>
        <position position="203"/>
    </location>
    <ligand>
        <name>substrate</name>
    </ligand>
</feature>
<comment type="function">
    <text evidence="1 14">Converts 2,5-diamino-6-(ribosylamino)-4(3h)-pyrimidinone 5'-phosphate into 5-amino-6-(ribosylamino)-2,4(1h,3h)-pyrimidinedione 5'-phosphate.</text>
</comment>
<comment type="cofactor">
    <cofactor evidence="14 17">
        <name>Zn(2+)</name>
        <dbReference type="ChEBI" id="CHEBI:29105"/>
    </cofactor>
    <text evidence="14 17">Binds 1 zinc ion.</text>
</comment>